<dbReference type="AlphaFoldDB" id="I3EJF3"/>
<reference evidence="2" key="1">
    <citation type="submission" date="2011-01" db="EMBL/GenBank/DDBJ databases">
        <title>The Genome Sequence of Nematocida parisii strain ERTm3.</title>
        <authorList>
            <consortium name="The Broad Institute Genome Sequencing Platform"/>
            <consortium name="The Broad Institute Genome Sequencing Center for Infectious Disease"/>
            <person name="Cuomo C."/>
            <person name="Troemel E."/>
            <person name="Young S.K."/>
            <person name="Zeng Q."/>
            <person name="Gargeya S."/>
            <person name="Fitzgerald M."/>
            <person name="Haas B."/>
            <person name="Abouelleil A."/>
            <person name="Alvarado L."/>
            <person name="Arachchi H.M."/>
            <person name="Berlin A."/>
            <person name="Chapman S.B."/>
            <person name="Gearin G."/>
            <person name="Goldberg J."/>
            <person name="Griggs A."/>
            <person name="Gujja S."/>
            <person name="Hansen M."/>
            <person name="Heiman D."/>
            <person name="Howarth C."/>
            <person name="Larimer J."/>
            <person name="Lui A."/>
            <person name="MacDonald P.J.P."/>
            <person name="McCowen C."/>
            <person name="Montmayeur A."/>
            <person name="Murphy C."/>
            <person name="Neiman D."/>
            <person name="Pearson M."/>
            <person name="Priest M."/>
            <person name="Roberts A."/>
            <person name="Saif S."/>
            <person name="Shea T."/>
            <person name="Sisk P."/>
            <person name="Stolte C."/>
            <person name="Sykes S."/>
            <person name="Wortman J."/>
            <person name="Nusbaum C."/>
            <person name="Birren B."/>
        </authorList>
    </citation>
    <scope>NUCLEOTIDE SEQUENCE</scope>
    <source>
        <strain evidence="2">ERTm3</strain>
    </source>
</reference>
<evidence type="ECO:0000313" key="3">
    <source>
        <dbReference type="Proteomes" id="UP000002872"/>
    </source>
</evidence>
<feature type="region of interest" description="Disordered" evidence="1">
    <location>
        <begin position="1"/>
        <end position="26"/>
    </location>
</feature>
<gene>
    <name evidence="2" type="ORF">NEQG_00120</name>
</gene>
<keyword evidence="3" id="KW-1185">Reference proteome</keyword>
<dbReference type="Proteomes" id="UP000002872">
    <property type="component" value="Unassembled WGS sequence"/>
</dbReference>
<evidence type="ECO:0000313" key="2">
    <source>
        <dbReference type="EMBL" id="EIJ89350.1"/>
    </source>
</evidence>
<organism evidence="2 3">
    <name type="scientific">Nematocida parisii (strain ERTm3)</name>
    <name type="common">Nematode killer fungus</name>
    <dbReference type="NCBI Taxonomy" id="935791"/>
    <lineage>
        <taxon>Eukaryota</taxon>
        <taxon>Fungi</taxon>
        <taxon>Fungi incertae sedis</taxon>
        <taxon>Microsporidia</taxon>
        <taxon>Nematocida</taxon>
    </lineage>
</organism>
<dbReference type="EMBL" id="GL870876">
    <property type="protein sequence ID" value="EIJ89350.1"/>
    <property type="molecule type" value="Genomic_DNA"/>
</dbReference>
<evidence type="ECO:0000256" key="1">
    <source>
        <dbReference type="SAM" id="MobiDB-lite"/>
    </source>
</evidence>
<accession>I3EJF3</accession>
<sequence length="138" mass="15646">MYSAVLSITPAEDDSTSSNTTENEESSVYVQSYSGNILITDKITFISADNKFSTELNTHSIEYIAHSESILITHCSINYSITSPHKNIIITEINQLISQHLNTTEIEEIECVYDKGIDIELITQWLINKNFIEKIKIK</sequence>
<protein>
    <submittedName>
        <fullName evidence="2">Uncharacterized protein</fullName>
    </submittedName>
</protein>
<dbReference type="VEuPathDB" id="MicrosporidiaDB:NEQG_00120"/>
<proteinExistence type="predicted"/>
<name>I3EJF3_NEMP3</name>
<dbReference type="InParanoid" id="I3EJF3"/>
<dbReference type="HOGENOM" id="CLU_1855808_0_0_1"/>
<dbReference type="OrthoDB" id="10584301at2759"/>